<dbReference type="Proteomes" id="UP000765509">
    <property type="component" value="Unassembled WGS sequence"/>
</dbReference>
<feature type="compositionally biased region" description="Polar residues" evidence="1">
    <location>
        <begin position="14"/>
        <end position="28"/>
    </location>
</feature>
<evidence type="ECO:0000313" key="3">
    <source>
        <dbReference type="Proteomes" id="UP000765509"/>
    </source>
</evidence>
<accession>A0A9Q3CLI3</accession>
<dbReference type="EMBL" id="AVOT02008371">
    <property type="protein sequence ID" value="MBW0485887.1"/>
    <property type="molecule type" value="Genomic_DNA"/>
</dbReference>
<evidence type="ECO:0000256" key="1">
    <source>
        <dbReference type="SAM" id="MobiDB-lite"/>
    </source>
</evidence>
<keyword evidence="3" id="KW-1185">Reference proteome</keyword>
<protein>
    <submittedName>
        <fullName evidence="2">Uncharacterized protein</fullName>
    </submittedName>
</protein>
<dbReference type="AlphaFoldDB" id="A0A9Q3CLI3"/>
<sequence length="144" mass="16273">MLNSSPTYPPAQRFHSQVIPSTQRNEQPVLSPIPSSIPSPSPNPSTVRPALASPLRPSPITHPRPSAMITSHQLQPVINISIRNKDRLPLPFTAAQVSHRIEYWPFRATREDSKVVDQGEYSVASLFRRIERNSREVIMYANDR</sequence>
<evidence type="ECO:0000313" key="2">
    <source>
        <dbReference type="EMBL" id="MBW0485887.1"/>
    </source>
</evidence>
<feature type="region of interest" description="Disordered" evidence="1">
    <location>
        <begin position="1"/>
        <end position="72"/>
    </location>
</feature>
<gene>
    <name evidence="2" type="ORF">O181_025602</name>
</gene>
<name>A0A9Q3CLI3_9BASI</name>
<organism evidence="2 3">
    <name type="scientific">Austropuccinia psidii MF-1</name>
    <dbReference type="NCBI Taxonomy" id="1389203"/>
    <lineage>
        <taxon>Eukaryota</taxon>
        <taxon>Fungi</taxon>
        <taxon>Dikarya</taxon>
        <taxon>Basidiomycota</taxon>
        <taxon>Pucciniomycotina</taxon>
        <taxon>Pucciniomycetes</taxon>
        <taxon>Pucciniales</taxon>
        <taxon>Sphaerophragmiaceae</taxon>
        <taxon>Austropuccinia</taxon>
    </lineage>
</organism>
<comment type="caution">
    <text evidence="2">The sequence shown here is derived from an EMBL/GenBank/DDBJ whole genome shotgun (WGS) entry which is preliminary data.</text>
</comment>
<reference evidence="2" key="1">
    <citation type="submission" date="2021-03" db="EMBL/GenBank/DDBJ databases">
        <title>Draft genome sequence of rust myrtle Austropuccinia psidii MF-1, a brazilian biotype.</title>
        <authorList>
            <person name="Quecine M.C."/>
            <person name="Pachon D.M.R."/>
            <person name="Bonatelli M.L."/>
            <person name="Correr F.H."/>
            <person name="Franceschini L.M."/>
            <person name="Leite T.F."/>
            <person name="Margarido G.R.A."/>
            <person name="Almeida C.A."/>
            <person name="Ferrarezi J.A."/>
            <person name="Labate C.A."/>
        </authorList>
    </citation>
    <scope>NUCLEOTIDE SEQUENCE</scope>
    <source>
        <strain evidence="2">MF-1</strain>
    </source>
</reference>
<proteinExistence type="predicted"/>